<proteinExistence type="predicted"/>
<name>A0ABT1Q6F4_9NOCA</name>
<keyword evidence="1" id="KW-0808">Transferase</keyword>
<dbReference type="SUPFAM" id="SSF53756">
    <property type="entry name" value="UDP-Glycosyltransferase/glycogen phosphorylase"/>
    <property type="match status" value="1"/>
</dbReference>
<accession>A0ABT1Q6F4</accession>
<reference evidence="3 4" key="1">
    <citation type="submission" date="2022-07" db="EMBL/GenBank/DDBJ databases">
        <title>Degradation activity of malathion, p-nitrophenol and potential low-temperature adaptation strategy of Rhodococcus sp. FXJ9.536.</title>
        <authorList>
            <person name="Huang J."/>
            <person name="Huang Y."/>
        </authorList>
    </citation>
    <scope>NUCLEOTIDE SEQUENCE [LARGE SCALE GENOMIC DNA]</scope>
    <source>
        <strain evidence="3 4">FXJ9.536</strain>
    </source>
</reference>
<dbReference type="RefSeq" id="WP_255965167.1">
    <property type="nucleotide sequence ID" value="NZ_JANFQF010000001.1"/>
</dbReference>
<organism evidence="3 4">
    <name type="scientific">Rhodococcus tibetensis</name>
    <dbReference type="NCBI Taxonomy" id="2965064"/>
    <lineage>
        <taxon>Bacteria</taxon>
        <taxon>Bacillati</taxon>
        <taxon>Actinomycetota</taxon>
        <taxon>Actinomycetes</taxon>
        <taxon>Mycobacteriales</taxon>
        <taxon>Nocardiaceae</taxon>
        <taxon>Rhodococcus</taxon>
    </lineage>
</organism>
<dbReference type="InterPro" id="IPR048284">
    <property type="entry name" value="EryCIII-like_N"/>
</dbReference>
<feature type="domain" description="Erythromycin biosynthesis protein CIII-like N-terminal" evidence="2">
    <location>
        <begin position="97"/>
        <end position="228"/>
    </location>
</feature>
<protein>
    <recommendedName>
        <fullName evidence="2">Erythromycin biosynthesis protein CIII-like N-terminal domain-containing protein</fullName>
    </recommendedName>
</protein>
<dbReference type="Pfam" id="PF21036">
    <property type="entry name" value="EryCIII-like_N"/>
    <property type="match status" value="1"/>
</dbReference>
<sequence length="288" mass="30895">MLPVRKVLFSFAGGIGHLNLMLPVARALRNAGHAVGVCGQANIIDGTSGFDAYFPCGSSAPPPTDQSTGILAGPDLDHEFSVIGAYFAGALATRRLRDVRQSIDRWAPDLLVCDEMDFGAMIAAEQAEIPRVVVNVIASGALTRVEHIHEPVARLRAVHGLRDDPGCTELTRNLIVSPVPPSFRHPDFPLAETAVSVRPEFDRDTGRQAAVDWLAAGDEPGRVYLTLGTVFNTESGDLFIRVLEGLRRLPVRVLATVGMNIDPASIPVVADNVRIETLRTPIGRASAL</sequence>
<evidence type="ECO:0000259" key="2">
    <source>
        <dbReference type="Pfam" id="PF21036"/>
    </source>
</evidence>
<evidence type="ECO:0000313" key="3">
    <source>
        <dbReference type="EMBL" id="MCQ4117832.1"/>
    </source>
</evidence>
<gene>
    <name evidence="3" type="ORF">NOF53_01340</name>
</gene>
<evidence type="ECO:0000313" key="4">
    <source>
        <dbReference type="Proteomes" id="UP001524501"/>
    </source>
</evidence>
<dbReference type="Gene3D" id="3.40.50.2000">
    <property type="entry name" value="Glycogen Phosphorylase B"/>
    <property type="match status" value="2"/>
</dbReference>
<dbReference type="EMBL" id="JANFQF010000001">
    <property type="protein sequence ID" value="MCQ4117832.1"/>
    <property type="molecule type" value="Genomic_DNA"/>
</dbReference>
<keyword evidence="4" id="KW-1185">Reference proteome</keyword>
<comment type="caution">
    <text evidence="3">The sequence shown here is derived from an EMBL/GenBank/DDBJ whole genome shotgun (WGS) entry which is preliminary data.</text>
</comment>
<evidence type="ECO:0000256" key="1">
    <source>
        <dbReference type="ARBA" id="ARBA00022679"/>
    </source>
</evidence>
<dbReference type="Proteomes" id="UP001524501">
    <property type="component" value="Unassembled WGS sequence"/>
</dbReference>